<dbReference type="GO" id="GO:0006623">
    <property type="term" value="P:protein targeting to vacuole"/>
    <property type="evidence" value="ECO:0007669"/>
    <property type="project" value="TreeGrafter"/>
</dbReference>
<reference evidence="4" key="1">
    <citation type="submission" date="2023-03" db="EMBL/GenBank/DDBJ databases">
        <authorList>
            <person name="Steffen K."/>
            <person name="Cardenas P."/>
        </authorList>
    </citation>
    <scope>NUCLEOTIDE SEQUENCE</scope>
</reference>
<dbReference type="GO" id="GO:0007005">
    <property type="term" value="P:mitochondrion organization"/>
    <property type="evidence" value="ECO:0007669"/>
    <property type="project" value="TreeGrafter"/>
</dbReference>
<dbReference type="EMBL" id="CASHTH010003259">
    <property type="protein sequence ID" value="CAI8042344.1"/>
    <property type="molecule type" value="Genomic_DNA"/>
</dbReference>
<dbReference type="PANTHER" id="PTHR16166">
    <property type="entry name" value="VACUOLAR PROTEIN SORTING-ASSOCIATED PROTEIN VPS13"/>
    <property type="match status" value="1"/>
</dbReference>
<dbReference type="InterPro" id="IPR026854">
    <property type="entry name" value="VPS13_N"/>
</dbReference>
<dbReference type="Pfam" id="PF12624">
    <property type="entry name" value="VPS13_N"/>
    <property type="match status" value="1"/>
</dbReference>
<dbReference type="PANTHER" id="PTHR16166:SF141">
    <property type="entry name" value="INTERMEMBRANE LIPID TRANSFER PROTEIN VPS13D"/>
    <property type="match status" value="1"/>
</dbReference>
<evidence type="ECO:0000259" key="3">
    <source>
        <dbReference type="Pfam" id="PF12624"/>
    </source>
</evidence>
<evidence type="ECO:0000256" key="2">
    <source>
        <dbReference type="SAM" id="MobiDB-lite"/>
    </source>
</evidence>
<comment type="caution">
    <text evidence="4">The sequence shown here is derived from an EMBL/GenBank/DDBJ whole genome shotgun (WGS) entry which is preliminary data.</text>
</comment>
<feature type="compositionally biased region" description="Acidic residues" evidence="2">
    <location>
        <begin position="785"/>
        <end position="794"/>
    </location>
</feature>
<dbReference type="InterPro" id="IPR026847">
    <property type="entry name" value="VPS13"/>
</dbReference>
<feature type="compositionally biased region" description="Low complexity" evidence="2">
    <location>
        <begin position="133"/>
        <end position="142"/>
    </location>
</feature>
<dbReference type="Proteomes" id="UP001174909">
    <property type="component" value="Unassembled WGS sequence"/>
</dbReference>
<gene>
    <name evidence="4" type="ORF">GBAR_LOCUS23529</name>
</gene>
<dbReference type="AlphaFoldDB" id="A0AA35T6T3"/>
<evidence type="ECO:0000256" key="1">
    <source>
        <dbReference type="ARBA" id="ARBA00022448"/>
    </source>
</evidence>
<name>A0AA35T6T3_GEOBA</name>
<feature type="domain" description="Chorein N-terminal" evidence="3">
    <location>
        <begin position="1"/>
        <end position="780"/>
    </location>
</feature>
<keyword evidence="5" id="KW-1185">Reference proteome</keyword>
<evidence type="ECO:0000313" key="5">
    <source>
        <dbReference type="Proteomes" id="UP001174909"/>
    </source>
</evidence>
<feature type="region of interest" description="Disordered" evidence="2">
    <location>
        <begin position="601"/>
        <end position="633"/>
    </location>
</feature>
<organism evidence="4 5">
    <name type="scientific">Geodia barretti</name>
    <name type="common">Barrett's horny sponge</name>
    <dbReference type="NCBI Taxonomy" id="519541"/>
    <lineage>
        <taxon>Eukaryota</taxon>
        <taxon>Metazoa</taxon>
        <taxon>Porifera</taxon>
        <taxon>Demospongiae</taxon>
        <taxon>Heteroscleromorpha</taxon>
        <taxon>Tetractinellida</taxon>
        <taxon>Astrophorina</taxon>
        <taxon>Geodiidae</taxon>
        <taxon>Geodia</taxon>
    </lineage>
</organism>
<proteinExistence type="predicted"/>
<sequence length="846" mass="95325">MLERLAAYFLNTYVAEYVGNVVTDQLTIGWRGDVELEKLPLKKNALHKHQLPFDIVSGFIGKLKLQIPVRYIKSQPWVVQIDQVYVILGPSHPDKVITYKPNTKKLTLHYPHNNVYSMMEMRRRGEGRRRSRPSWPDWSSSGRRSRERERGGGWWFLSPFSLSLPSNIISNLQVIINDVHVRYEDSSPGVSPFSLGVLVSSISSSQLMRTGYDIFVSLLHGNRKEFRSECDKDYKLMDVVDFSVYWDSTMVGDLEGDALVLALQEKKAAMETQQDPMSASMMAGHAPSVDVIIKPTGGQVKLIRNRSRDPLKSSEGPRVSLEVHLEEIPVEVREEQWGSLVRSGEESVRRWSGRRWRKWKPLAPVSKDPRGWWMFAIMSVVERVRERNRRCSPEFLLQRANQNIAYVAIYTQHLALGSVSEEGRKMMEEVEREQTFEELAVLRRLVMTHIKTERDLAEAAQARIEKESGNQREPGVMQRWFTGWMSGYQGQQEQPPREEEEEELLQELGYESSPSDSTHRDSLFLRLSFTLSRGSLSLLTSSPLTLPFLGPSPLVSLSFSSLCSSLEIRPRVRGATFELSLGGLSLNDEVDDDSLFPALMRPKGSELPMTCGEEEEEEEGGGGGMDEADGVPLQSGMESPLFRLRASLERGERSSHLHVHSRPLDVVYSRFTTDKLFRFLQNPWVGERGGAHLGAELRSHTTAGIRHRLEELLEGEKKASQYQLSVRLDISAPRIIIPEDVRNRNTQMVILDLGHVTFGSVSDWSEEQEKSLEQAVLLDNTPTTETEDDDDEEFATPLSSPPGEAESTDGGSSAPSLSRPVGGAEVAAAMESMSSLPSAVVRDTNR</sequence>
<dbReference type="GO" id="GO:0045053">
    <property type="term" value="P:protein retention in Golgi apparatus"/>
    <property type="evidence" value="ECO:0007669"/>
    <property type="project" value="TreeGrafter"/>
</dbReference>
<feature type="region of interest" description="Disordered" evidence="2">
    <location>
        <begin position="488"/>
        <end position="518"/>
    </location>
</feature>
<accession>A0AA35T6T3</accession>
<feature type="compositionally biased region" description="Low complexity" evidence="2">
    <location>
        <begin position="821"/>
        <end position="834"/>
    </location>
</feature>
<feature type="region of interest" description="Disordered" evidence="2">
    <location>
        <begin position="775"/>
        <end position="846"/>
    </location>
</feature>
<evidence type="ECO:0000313" key="4">
    <source>
        <dbReference type="EMBL" id="CAI8042344.1"/>
    </source>
</evidence>
<keyword evidence="1" id="KW-0813">Transport</keyword>
<feature type="region of interest" description="Disordered" evidence="2">
    <location>
        <begin position="122"/>
        <end position="147"/>
    </location>
</feature>
<protein>
    <submittedName>
        <fullName evidence="4">Vacuolar protein sorting-associated protein 13D</fullName>
    </submittedName>
</protein>